<protein>
    <submittedName>
        <fullName evidence="2">Protein of uncharacterized function (DUF3137)</fullName>
    </submittedName>
</protein>
<dbReference type="Proteomes" id="UP000255233">
    <property type="component" value="Unassembled WGS sequence"/>
</dbReference>
<gene>
    <name evidence="2" type="ORF">NCTC11190_01790</name>
</gene>
<organism evidence="2 3">
    <name type="scientific">Rikenella microfusus</name>
    <dbReference type="NCBI Taxonomy" id="28139"/>
    <lineage>
        <taxon>Bacteria</taxon>
        <taxon>Pseudomonadati</taxon>
        <taxon>Bacteroidota</taxon>
        <taxon>Bacteroidia</taxon>
        <taxon>Bacteroidales</taxon>
        <taxon>Rikenellaceae</taxon>
        <taxon>Rikenella</taxon>
    </lineage>
</organism>
<dbReference type="RefSeq" id="WP_051214510.1">
    <property type="nucleotide sequence ID" value="NZ_UGVL01000001.1"/>
</dbReference>
<keyword evidence="1" id="KW-0812">Transmembrane</keyword>
<proteinExistence type="predicted"/>
<sequence length="348" mass="39290">MAVPEELTQLRQELASTLRRAEKNRRIIRATRTPIYLIAALWMIFVLAGTFAGGIFLPADQGAAAGSLMQWILPAFILLMILQFVFRQAYASFAQQERNVLSKLIENLFPEAKFHATAHDVPASVFRNSLFFPGFRSAAVFASLDIETGNGRRLNVADIGLFYGQDSPAGAGGWAAVYKKSVFKPLFSSRADRALYDFRGMFAWAQLNRRVPGSVVILPDRLEDRLGYLAKSIQNLKNTGDRKLVLLEDPEFERRFAVYATDEVLARYILTPALMRDLTRLKERYGRDMMVSFNADKVCFAVPMPDGFLSLRSDALDDGRIVEEIYRDIDTTRSILAELRLENAVEKE</sequence>
<keyword evidence="1" id="KW-0472">Membrane</keyword>
<evidence type="ECO:0000256" key="1">
    <source>
        <dbReference type="SAM" id="Phobius"/>
    </source>
</evidence>
<dbReference type="AlphaFoldDB" id="A0A379MUX2"/>
<evidence type="ECO:0000313" key="2">
    <source>
        <dbReference type="EMBL" id="SUE34559.1"/>
    </source>
</evidence>
<keyword evidence="3" id="KW-1185">Reference proteome</keyword>
<dbReference type="InterPro" id="IPR021484">
    <property type="entry name" value="DUF3137"/>
</dbReference>
<name>A0A379MUX2_9BACT</name>
<evidence type="ECO:0000313" key="3">
    <source>
        <dbReference type="Proteomes" id="UP000255233"/>
    </source>
</evidence>
<keyword evidence="1" id="KW-1133">Transmembrane helix</keyword>
<dbReference type="Pfam" id="PF11335">
    <property type="entry name" value="DUF3137"/>
    <property type="match status" value="1"/>
</dbReference>
<dbReference type="EMBL" id="UGVL01000001">
    <property type="protein sequence ID" value="SUE34559.1"/>
    <property type="molecule type" value="Genomic_DNA"/>
</dbReference>
<reference evidence="2 3" key="1">
    <citation type="submission" date="2018-06" db="EMBL/GenBank/DDBJ databases">
        <authorList>
            <consortium name="Pathogen Informatics"/>
            <person name="Doyle S."/>
        </authorList>
    </citation>
    <scope>NUCLEOTIDE SEQUENCE [LARGE SCALE GENOMIC DNA]</scope>
    <source>
        <strain evidence="2 3">NCTC11190</strain>
    </source>
</reference>
<feature type="transmembrane region" description="Helical" evidence="1">
    <location>
        <begin position="68"/>
        <end position="86"/>
    </location>
</feature>
<dbReference type="STRING" id="880526.GCA_000427365_02030"/>
<accession>A0A379MUX2</accession>
<feature type="transmembrane region" description="Helical" evidence="1">
    <location>
        <begin position="35"/>
        <end position="56"/>
    </location>
</feature>
<dbReference type="OrthoDB" id="4960523at2"/>